<name>X6M613_RETFI</name>
<dbReference type="InterPro" id="IPR036322">
    <property type="entry name" value="WD40_repeat_dom_sf"/>
</dbReference>
<dbReference type="InterPro" id="IPR001680">
    <property type="entry name" value="WD40_rpt"/>
</dbReference>
<dbReference type="OrthoDB" id="674604at2759"/>
<evidence type="ECO:0000313" key="6">
    <source>
        <dbReference type="Proteomes" id="UP000023152"/>
    </source>
</evidence>
<protein>
    <submittedName>
        <fullName evidence="5">Mycorrhiza-induced NACHT/WD-repeat protein</fullName>
    </submittedName>
</protein>
<reference evidence="5 6" key="1">
    <citation type="journal article" date="2013" name="Curr. Biol.">
        <title>The Genome of the Foraminiferan Reticulomyxa filosa.</title>
        <authorList>
            <person name="Glockner G."/>
            <person name="Hulsmann N."/>
            <person name="Schleicher M."/>
            <person name="Noegel A.A."/>
            <person name="Eichinger L."/>
            <person name="Gallinger C."/>
            <person name="Pawlowski J."/>
            <person name="Sierra R."/>
            <person name="Euteneuer U."/>
            <person name="Pillet L."/>
            <person name="Moustafa A."/>
            <person name="Platzer M."/>
            <person name="Groth M."/>
            <person name="Szafranski K."/>
            <person name="Schliwa M."/>
        </authorList>
    </citation>
    <scope>NUCLEOTIDE SEQUENCE [LARGE SCALE GENOMIC DNA]</scope>
</reference>
<evidence type="ECO:0000256" key="1">
    <source>
        <dbReference type="ARBA" id="ARBA00022574"/>
    </source>
</evidence>
<dbReference type="PROSITE" id="PS50294">
    <property type="entry name" value="WD_REPEATS_REGION"/>
    <property type="match status" value="5"/>
</dbReference>
<keyword evidence="1 3" id="KW-0853">WD repeat</keyword>
<keyword evidence="6" id="KW-1185">Reference proteome</keyword>
<dbReference type="Gene3D" id="2.130.10.10">
    <property type="entry name" value="YVTN repeat-like/Quinoprotein amine dehydrogenase"/>
    <property type="match status" value="2"/>
</dbReference>
<evidence type="ECO:0000256" key="2">
    <source>
        <dbReference type="ARBA" id="ARBA00022737"/>
    </source>
</evidence>
<dbReference type="InterPro" id="IPR020472">
    <property type="entry name" value="WD40_PAC1"/>
</dbReference>
<keyword evidence="4" id="KW-0812">Transmembrane</keyword>
<dbReference type="EMBL" id="ASPP01024369">
    <property type="protein sequence ID" value="ETO09091.1"/>
    <property type="molecule type" value="Genomic_DNA"/>
</dbReference>
<dbReference type="PROSITE" id="PS50082">
    <property type="entry name" value="WD_REPEATS_2"/>
    <property type="match status" value="6"/>
</dbReference>
<dbReference type="SMART" id="SM00320">
    <property type="entry name" value="WD40"/>
    <property type="match status" value="7"/>
</dbReference>
<keyword evidence="4" id="KW-0472">Membrane</keyword>
<organism evidence="5 6">
    <name type="scientific">Reticulomyxa filosa</name>
    <dbReference type="NCBI Taxonomy" id="46433"/>
    <lineage>
        <taxon>Eukaryota</taxon>
        <taxon>Sar</taxon>
        <taxon>Rhizaria</taxon>
        <taxon>Retaria</taxon>
        <taxon>Foraminifera</taxon>
        <taxon>Monothalamids</taxon>
        <taxon>Reticulomyxidae</taxon>
        <taxon>Reticulomyxa</taxon>
    </lineage>
</organism>
<keyword evidence="2" id="KW-0677">Repeat</keyword>
<dbReference type="PANTHER" id="PTHR19848:SF8">
    <property type="entry name" value="F-BOX AND WD REPEAT DOMAIN CONTAINING 7"/>
    <property type="match status" value="1"/>
</dbReference>
<proteinExistence type="predicted"/>
<dbReference type="PROSITE" id="PS00678">
    <property type="entry name" value="WD_REPEATS_1"/>
    <property type="match status" value="6"/>
</dbReference>
<dbReference type="CDD" id="cd00200">
    <property type="entry name" value="WD40"/>
    <property type="match status" value="1"/>
</dbReference>
<feature type="repeat" description="WD" evidence="3">
    <location>
        <begin position="72"/>
        <end position="115"/>
    </location>
</feature>
<dbReference type="Proteomes" id="UP000023152">
    <property type="component" value="Unassembled WGS sequence"/>
</dbReference>
<accession>X6M613</accession>
<evidence type="ECO:0000313" key="5">
    <source>
        <dbReference type="EMBL" id="ETO09091.1"/>
    </source>
</evidence>
<evidence type="ECO:0000256" key="3">
    <source>
        <dbReference type="PROSITE-ProRule" id="PRU00221"/>
    </source>
</evidence>
<feature type="repeat" description="WD" evidence="3">
    <location>
        <begin position="267"/>
        <end position="315"/>
    </location>
</feature>
<feature type="repeat" description="WD" evidence="3">
    <location>
        <begin position="116"/>
        <end position="164"/>
    </location>
</feature>
<dbReference type="InterPro" id="IPR019775">
    <property type="entry name" value="WD40_repeat_CS"/>
</dbReference>
<feature type="repeat" description="WD" evidence="3">
    <location>
        <begin position="316"/>
        <end position="365"/>
    </location>
</feature>
<feature type="repeat" description="WD" evidence="3">
    <location>
        <begin position="165"/>
        <end position="208"/>
    </location>
</feature>
<feature type="transmembrane region" description="Helical" evidence="4">
    <location>
        <begin position="39"/>
        <end position="59"/>
    </location>
</feature>
<dbReference type="SUPFAM" id="SSF50978">
    <property type="entry name" value="WD40 repeat-like"/>
    <property type="match status" value="1"/>
</dbReference>
<sequence>MQLQPINRSEEEQIKVIIKYWIRLSNIKLGWINDFDKLIVNYVMFYSFMYLFIYTVFMLDTFRPSSKLIKTFYGHIDSVWSIDHSIFDDDQYICSGSADKTVRVWNVETNQQIQLFNGHSSYVYCVKFSQYHYHSHHRQNVICSSSDDNTIRFWDIKDNRQLELFNQHTESVCGIEFSSFNGGQYLCSGSADKTICLWDVETSKSLHIFNGHDRAVQCVDISPLQSNNNKSNSIGVIGGNGYTICSGSYDYTIRIWDIETTKQLTVFKGHESYVKSVKYGTNELGMIGGTNIILSGSIDKSIRLWDIRSGKQIQMFNGHTRGINCVEYSPFVIKNSSGISNVICSGSTDNTIRFWDIRSNNNELHLIRGNEKDGEEVYCLTFISLKKKGKNNEQKVNDNYCVNLCYGSNDGSIYFWG</sequence>
<dbReference type="Pfam" id="PF00400">
    <property type="entry name" value="WD40"/>
    <property type="match status" value="6"/>
</dbReference>
<dbReference type="InterPro" id="IPR015943">
    <property type="entry name" value="WD40/YVTN_repeat-like_dom_sf"/>
</dbReference>
<dbReference type="AlphaFoldDB" id="X6M613"/>
<evidence type="ECO:0000256" key="4">
    <source>
        <dbReference type="SAM" id="Phobius"/>
    </source>
</evidence>
<dbReference type="PRINTS" id="PR00320">
    <property type="entry name" value="GPROTEINBRPT"/>
</dbReference>
<gene>
    <name evidence="5" type="ORF">RFI_28297</name>
</gene>
<feature type="repeat" description="WD" evidence="3">
    <location>
        <begin position="240"/>
        <end position="266"/>
    </location>
</feature>
<dbReference type="PANTHER" id="PTHR19848">
    <property type="entry name" value="WD40 REPEAT PROTEIN"/>
    <property type="match status" value="1"/>
</dbReference>
<keyword evidence="4" id="KW-1133">Transmembrane helix</keyword>
<comment type="caution">
    <text evidence="5">The sequence shown here is derived from an EMBL/GenBank/DDBJ whole genome shotgun (WGS) entry which is preliminary data.</text>
</comment>